<dbReference type="EMBL" id="LJZX01000056">
    <property type="protein sequence ID" value="PKQ74238.1"/>
    <property type="molecule type" value="Genomic_DNA"/>
</dbReference>
<sequence length="294" mass="33654">MKKTPLLVMLDQIRPELEPLASHYLIEQENIVKNRYLTFLATNILELGGPSELQIRLFEMLLVSMKAEFPASFYLQQATSLDSIELKETISFMKTDEGVSNAYLFDLIVLMRINGVLSEQDVQRLSQQFSILSVNELRAQRIMFWVLKMMMGETTLDENDMAENIVATYEGRYGLPHYKFNAVKKFPNIAGNIVDAVTIYVVGVDCDYDNHYNKVSLPACFVTKIHNTLQEDWPLWSRYSGCGNNNNPAIRMIPFLKGLDAWWPMFEPIEVSAKPAIENNKDSKRGGGWGFMRS</sequence>
<dbReference type="AlphaFoldDB" id="A0A2N3IRF5"/>
<proteinExistence type="predicted"/>
<organism evidence="1 2">
    <name type="scientific">Aeromonas sobria</name>
    <dbReference type="NCBI Taxonomy" id="646"/>
    <lineage>
        <taxon>Bacteria</taxon>
        <taxon>Pseudomonadati</taxon>
        <taxon>Pseudomonadota</taxon>
        <taxon>Gammaproteobacteria</taxon>
        <taxon>Aeromonadales</taxon>
        <taxon>Aeromonadaceae</taxon>
        <taxon>Aeromonas</taxon>
    </lineage>
</organism>
<protein>
    <submittedName>
        <fullName evidence="1">Uncharacterized protein</fullName>
    </submittedName>
</protein>
<comment type="caution">
    <text evidence="1">The sequence shown here is derived from an EMBL/GenBank/DDBJ whole genome shotgun (WGS) entry which is preliminary data.</text>
</comment>
<dbReference type="Proteomes" id="UP000233526">
    <property type="component" value="Unassembled WGS sequence"/>
</dbReference>
<name>A0A2N3IRF5_AERSO</name>
<reference evidence="1 2" key="1">
    <citation type="journal article" date="2017" name="Front. Microbiol.">
        <title>Strong Genomic and Phenotypic Heterogeneity in the Aeromonas sobria Species Complex.</title>
        <authorList>
            <person name="Gauthier J."/>
            <person name="Vincent A.T."/>
            <person name="Charette S.J."/>
            <person name="Derome N."/>
        </authorList>
    </citation>
    <scope>NUCLEOTIDE SEQUENCE [LARGE SCALE GENOMIC DNA]</scope>
    <source>
        <strain evidence="1 2">JF2635</strain>
    </source>
</reference>
<evidence type="ECO:0000313" key="2">
    <source>
        <dbReference type="Proteomes" id="UP000233526"/>
    </source>
</evidence>
<evidence type="ECO:0000313" key="1">
    <source>
        <dbReference type="EMBL" id="PKQ74238.1"/>
    </source>
</evidence>
<gene>
    <name evidence="1" type="ORF">AOX56_05000</name>
</gene>
<dbReference type="RefSeq" id="WP_101319866.1">
    <property type="nucleotide sequence ID" value="NZ_CAWNSS010000056.1"/>
</dbReference>
<accession>A0A2N3IRF5</accession>